<comment type="caution">
    <text evidence="1">The sequence shown here is derived from an EMBL/GenBank/DDBJ whole genome shotgun (WGS) entry which is preliminary data.</text>
</comment>
<gene>
    <name evidence="1" type="ORF">D0C36_20030</name>
</gene>
<dbReference type="Proteomes" id="UP000264217">
    <property type="component" value="Unassembled WGS sequence"/>
</dbReference>
<reference evidence="1 2" key="1">
    <citation type="submission" date="2018-08" db="EMBL/GenBank/DDBJ databases">
        <title>Mucilaginibacter sp. MYSH2.</title>
        <authorList>
            <person name="Seo T."/>
        </authorList>
    </citation>
    <scope>NUCLEOTIDE SEQUENCE [LARGE SCALE GENOMIC DNA]</scope>
    <source>
        <strain evidence="1 2">MYSH2</strain>
    </source>
</reference>
<dbReference type="EMBL" id="QWDC01000003">
    <property type="protein sequence ID" value="RFZ91227.1"/>
    <property type="molecule type" value="Genomic_DNA"/>
</dbReference>
<dbReference type="AlphaFoldDB" id="A0A372NRK4"/>
<dbReference type="RefSeq" id="WP_117393441.1">
    <property type="nucleotide sequence ID" value="NZ_QWDC01000003.1"/>
</dbReference>
<accession>A0A372NRK4</accession>
<evidence type="ECO:0000313" key="1">
    <source>
        <dbReference type="EMBL" id="RFZ91227.1"/>
    </source>
</evidence>
<organism evidence="1 2">
    <name type="scientific">Mucilaginibacter conchicola</name>
    <dbReference type="NCBI Taxonomy" id="2303333"/>
    <lineage>
        <taxon>Bacteria</taxon>
        <taxon>Pseudomonadati</taxon>
        <taxon>Bacteroidota</taxon>
        <taxon>Sphingobacteriia</taxon>
        <taxon>Sphingobacteriales</taxon>
        <taxon>Sphingobacteriaceae</taxon>
        <taxon>Mucilaginibacter</taxon>
    </lineage>
</organism>
<dbReference type="OrthoDB" id="8910972at2"/>
<proteinExistence type="predicted"/>
<evidence type="ECO:0000313" key="2">
    <source>
        <dbReference type="Proteomes" id="UP000264217"/>
    </source>
</evidence>
<keyword evidence="2" id="KW-1185">Reference proteome</keyword>
<name>A0A372NRK4_9SPHI</name>
<protein>
    <recommendedName>
        <fullName evidence="3">CD-NTase-associated protein 12/Pycsar effector protein TIR domain-containing protein</fullName>
    </recommendedName>
</protein>
<evidence type="ECO:0008006" key="3">
    <source>
        <dbReference type="Google" id="ProtNLM"/>
    </source>
</evidence>
<sequence>MIRRVFYSWQSDIKGAANRNLIQHSLEAAAKKIAADDSVAVEPRIDRDTLDLPGSPDISAAIFHKISHSHVFVADISIINSSYGGRKTPNPNVLIELGYALHCLGHERVILVFNTAFGKPEELPFDLRSKRIMTYYSAENAVERAATRKELESKFNNALRDALLMLPDGELTSPYISVLITAIENQSNNRIIMLRRFLKTILEKLSGLEPPTIHNGGTLDHLLAAIEKSEPLILEFAAVANTAVVIKDVTLIEEIYKWFGSVIERYRVADSGGITFDGDYDFFRFAGHEMLTSLFGFLLADEQYTIIQRLLQKTITVKYLLEENGPADVNYYYGSEWAYLLKEESERRGITSLHANLLKDRHQNGRLAELIPMRDFAAADFFLYLYNKISKLDHSRFGHGWKPWSIVFLKEPPVFLKKTEQEVFASQMVAFFNLNTIEELKHEIESHTLKVRSFYYRVTLDLFLRSFMFNKIGTLK</sequence>